<evidence type="ECO:0000256" key="5">
    <source>
        <dbReference type="ARBA" id="ARBA00022598"/>
    </source>
</evidence>
<dbReference type="GO" id="GO:2001295">
    <property type="term" value="P:malonyl-CoA biosynthetic process"/>
    <property type="evidence" value="ECO:0007669"/>
    <property type="project" value="UniProtKB-UniPathway"/>
</dbReference>
<evidence type="ECO:0000259" key="15">
    <source>
        <dbReference type="PROSITE" id="PS50979"/>
    </source>
</evidence>
<keyword evidence="13" id="KW-0443">Lipid metabolism</keyword>
<dbReference type="FunFam" id="3.30.1490.20:FF:000018">
    <property type="entry name" value="Biotin carboxylase"/>
    <property type="match status" value="1"/>
</dbReference>
<evidence type="ECO:0000256" key="11">
    <source>
        <dbReference type="ARBA" id="ARBA00048600"/>
    </source>
</evidence>
<dbReference type="EMBL" id="CP046457">
    <property type="protein sequence ID" value="QGT98959.1"/>
    <property type="molecule type" value="Genomic_DNA"/>
</dbReference>
<accession>A0A6I6DH51</accession>
<dbReference type="Pfam" id="PF02786">
    <property type="entry name" value="CPSase_L_D2"/>
    <property type="match status" value="1"/>
</dbReference>
<dbReference type="NCBIfam" id="NF004085">
    <property type="entry name" value="PRK05586.1"/>
    <property type="match status" value="1"/>
</dbReference>
<reference evidence="17" key="1">
    <citation type="journal article" date="2019" name="Microbiology">
        <title>Complete Genome Sequence of an Uncultured Bacterium of the Candidate Phylum Bipolaricaulota.</title>
        <authorList>
            <person name="Kadnikov V.V."/>
            <person name="Mardanov A.V."/>
            <person name="Beletsky A.V."/>
            <person name="Frank Y.A."/>
            <person name="Karnachuk O.V."/>
            <person name="Ravin N.V."/>
        </authorList>
    </citation>
    <scope>NUCLEOTIDE SEQUENCE [LARGE SCALE GENOMIC DNA]</scope>
</reference>
<dbReference type="OrthoDB" id="9807469at2"/>
<dbReference type="Gene3D" id="3.30.470.20">
    <property type="entry name" value="ATP-grasp fold, B domain"/>
    <property type="match status" value="1"/>
</dbReference>
<evidence type="ECO:0000256" key="4">
    <source>
        <dbReference type="ARBA" id="ARBA00013263"/>
    </source>
</evidence>
<dbReference type="PANTHER" id="PTHR48095">
    <property type="entry name" value="PYRUVATE CARBOXYLASE SUBUNIT A"/>
    <property type="match status" value="1"/>
</dbReference>
<dbReference type="Proteomes" id="UP000426444">
    <property type="component" value="Chromosome"/>
</dbReference>
<evidence type="ECO:0000256" key="2">
    <source>
        <dbReference type="ARBA" id="ARBA00004956"/>
    </source>
</evidence>
<dbReference type="InterPro" id="IPR011764">
    <property type="entry name" value="Biotin_carboxylation_dom"/>
</dbReference>
<dbReference type="PANTHER" id="PTHR48095:SF2">
    <property type="entry name" value="BIOTIN CARBOXYLASE, CHLOROPLASTIC"/>
    <property type="match status" value="1"/>
</dbReference>
<evidence type="ECO:0000256" key="9">
    <source>
        <dbReference type="ARBA" id="ARBA00022842"/>
    </source>
</evidence>
<feature type="domain" description="Biotin carboxylation" evidence="15">
    <location>
        <begin position="1"/>
        <end position="446"/>
    </location>
</feature>
<keyword evidence="10 13" id="KW-0092">Biotin</keyword>
<dbReference type="InterPro" id="IPR005479">
    <property type="entry name" value="CPAse_ATP-bd"/>
</dbReference>
<dbReference type="EC" id="6.3.4.14" evidence="4 13"/>
<dbReference type="SMART" id="SM00878">
    <property type="entry name" value="Biotin_carb_C"/>
    <property type="match status" value="1"/>
</dbReference>
<dbReference type="RefSeq" id="WP_156202902.1">
    <property type="nucleotide sequence ID" value="NZ_CP046457.1"/>
</dbReference>
<feature type="domain" description="ATP-grasp" evidence="14">
    <location>
        <begin position="120"/>
        <end position="317"/>
    </location>
</feature>
<evidence type="ECO:0000256" key="3">
    <source>
        <dbReference type="ARBA" id="ARBA00011750"/>
    </source>
</evidence>
<dbReference type="GO" id="GO:0004075">
    <property type="term" value="F:biotin carboxylase activity"/>
    <property type="evidence" value="ECO:0007669"/>
    <property type="project" value="UniProtKB-EC"/>
</dbReference>
<dbReference type="GO" id="GO:0005524">
    <property type="term" value="F:ATP binding"/>
    <property type="evidence" value="ECO:0007669"/>
    <property type="project" value="UniProtKB-UniRule"/>
</dbReference>
<keyword evidence="13" id="KW-0276">Fatty acid metabolism</keyword>
<comment type="catalytic activity">
    <reaction evidence="11 13">
        <text>N(6)-biotinyl-L-lysyl-[protein] + hydrogencarbonate + ATP = N(6)-carboxybiotinyl-L-lysyl-[protein] + ADP + phosphate + H(+)</text>
        <dbReference type="Rhea" id="RHEA:13501"/>
        <dbReference type="Rhea" id="RHEA-COMP:10505"/>
        <dbReference type="Rhea" id="RHEA-COMP:10506"/>
        <dbReference type="ChEBI" id="CHEBI:15378"/>
        <dbReference type="ChEBI" id="CHEBI:17544"/>
        <dbReference type="ChEBI" id="CHEBI:30616"/>
        <dbReference type="ChEBI" id="CHEBI:43474"/>
        <dbReference type="ChEBI" id="CHEBI:83144"/>
        <dbReference type="ChEBI" id="CHEBI:83145"/>
        <dbReference type="ChEBI" id="CHEBI:456216"/>
        <dbReference type="EC" id="6.3.4.14"/>
    </reaction>
</comment>
<comment type="subunit">
    <text evidence="3 13">Acetyl-CoA carboxylase is a heterohexamer of biotin carboxyl carrier protein, biotin carboxylase and the two subunits of carboxyl transferase in a 2:2 complex.</text>
</comment>
<dbReference type="GO" id="GO:0046872">
    <property type="term" value="F:metal ion binding"/>
    <property type="evidence" value="ECO:0007669"/>
    <property type="project" value="UniProtKB-KW"/>
</dbReference>
<gene>
    <name evidence="16" type="ORF">SYNTR_0366</name>
</gene>
<dbReference type="SUPFAM" id="SSF52440">
    <property type="entry name" value="PreATP-grasp domain"/>
    <property type="match status" value="1"/>
</dbReference>
<dbReference type="Pfam" id="PF00289">
    <property type="entry name" value="Biotin_carb_N"/>
    <property type="match status" value="1"/>
</dbReference>
<evidence type="ECO:0000256" key="12">
    <source>
        <dbReference type="PROSITE-ProRule" id="PRU00409"/>
    </source>
</evidence>
<evidence type="ECO:0000256" key="6">
    <source>
        <dbReference type="ARBA" id="ARBA00022723"/>
    </source>
</evidence>
<organism evidence="16 17">
    <name type="scientific">Candidatus Syntrophocurvum alkaliphilum</name>
    <dbReference type="NCBI Taxonomy" id="2293317"/>
    <lineage>
        <taxon>Bacteria</taxon>
        <taxon>Bacillati</taxon>
        <taxon>Bacillota</taxon>
        <taxon>Clostridia</taxon>
        <taxon>Eubacteriales</taxon>
        <taxon>Syntrophomonadaceae</taxon>
        <taxon>Candidatus Syntrophocurvum</taxon>
    </lineage>
</organism>
<comment type="pathway">
    <text evidence="2 13">Lipid metabolism; malonyl-CoA biosynthesis; malonyl-CoA from acetyl-CoA: step 1/1.</text>
</comment>
<dbReference type="FunFam" id="3.30.470.20:FF:000028">
    <property type="entry name" value="Methylcrotonoyl-CoA carboxylase subunit alpha, mitochondrial"/>
    <property type="match status" value="1"/>
</dbReference>
<name>A0A6I6DH51_9FIRM</name>
<keyword evidence="8 12" id="KW-0067">ATP-binding</keyword>
<dbReference type="GO" id="GO:0006633">
    <property type="term" value="P:fatty acid biosynthetic process"/>
    <property type="evidence" value="ECO:0007669"/>
    <property type="project" value="UniProtKB-KW"/>
</dbReference>
<evidence type="ECO:0000256" key="1">
    <source>
        <dbReference type="ARBA" id="ARBA00003761"/>
    </source>
</evidence>
<keyword evidence="7 12" id="KW-0547">Nucleotide-binding</keyword>
<keyword evidence="6" id="KW-0479">Metal-binding</keyword>
<proteinExistence type="predicted"/>
<dbReference type="FunFam" id="3.40.50.20:FF:000010">
    <property type="entry name" value="Propionyl-CoA carboxylase subunit alpha"/>
    <property type="match status" value="1"/>
</dbReference>
<dbReference type="PROSITE" id="PS50975">
    <property type="entry name" value="ATP_GRASP"/>
    <property type="match status" value="1"/>
</dbReference>
<dbReference type="Pfam" id="PF02785">
    <property type="entry name" value="Biotin_carb_C"/>
    <property type="match status" value="1"/>
</dbReference>
<evidence type="ECO:0000256" key="8">
    <source>
        <dbReference type="ARBA" id="ARBA00022840"/>
    </source>
</evidence>
<dbReference type="PROSITE" id="PS00866">
    <property type="entry name" value="CPSASE_1"/>
    <property type="match status" value="1"/>
</dbReference>
<protein>
    <recommendedName>
        <fullName evidence="4 13">Biotin carboxylase</fullName>
        <ecNumber evidence="4 13">6.3.4.14</ecNumber>
    </recommendedName>
    <alternativeName>
        <fullName evidence="13">Acetyl-coenzyme A carboxylase biotin carboxylase subunit A</fullName>
    </alternativeName>
</protein>
<comment type="function">
    <text evidence="1 13">This protein is a component of the acetyl coenzyme A carboxylase complex; first, biotin carboxylase catalyzes the carboxylation of the carrier protein and then the transcarboxylase transfers the carboxyl group to form malonyl-CoA.</text>
</comment>
<keyword evidence="5 13" id="KW-0436">Ligase</keyword>
<evidence type="ECO:0000313" key="16">
    <source>
        <dbReference type="EMBL" id="QGT98959.1"/>
    </source>
</evidence>
<dbReference type="InterPro" id="IPR004549">
    <property type="entry name" value="Acetyl_CoA_COase_biotin_COase"/>
</dbReference>
<dbReference type="InterPro" id="IPR005482">
    <property type="entry name" value="Biotin_COase_C"/>
</dbReference>
<keyword evidence="13" id="KW-0444">Lipid biosynthesis</keyword>
<keyword evidence="13" id="KW-0275">Fatty acid biosynthesis</keyword>
<dbReference type="InterPro" id="IPR005481">
    <property type="entry name" value="BC-like_N"/>
</dbReference>
<keyword evidence="17" id="KW-1185">Reference proteome</keyword>
<dbReference type="PROSITE" id="PS50979">
    <property type="entry name" value="BC"/>
    <property type="match status" value="1"/>
</dbReference>
<dbReference type="InterPro" id="IPR016185">
    <property type="entry name" value="PreATP-grasp_dom_sf"/>
</dbReference>
<evidence type="ECO:0000259" key="14">
    <source>
        <dbReference type="PROSITE" id="PS50975"/>
    </source>
</evidence>
<keyword evidence="9" id="KW-0460">Magnesium</keyword>
<dbReference type="NCBIfam" id="NF006367">
    <property type="entry name" value="PRK08591.1"/>
    <property type="match status" value="1"/>
</dbReference>
<dbReference type="InterPro" id="IPR011761">
    <property type="entry name" value="ATP-grasp"/>
</dbReference>
<evidence type="ECO:0000256" key="13">
    <source>
        <dbReference type="RuleBase" id="RU365063"/>
    </source>
</evidence>
<dbReference type="PROSITE" id="PS00867">
    <property type="entry name" value="CPSASE_2"/>
    <property type="match status" value="1"/>
</dbReference>
<dbReference type="AlphaFoldDB" id="A0A6I6DH51"/>
<evidence type="ECO:0000313" key="17">
    <source>
        <dbReference type="Proteomes" id="UP000426444"/>
    </source>
</evidence>
<dbReference type="InterPro" id="IPR011054">
    <property type="entry name" value="Rudment_hybrid_motif"/>
</dbReference>
<sequence length="448" mass="49686">MFSKILIANRGEIAVRIIRACNELNIPTIAVYSKADKDALHVQMADEAICIGNAPANQSYLNISNIIAAAKNMKVDAIHPGYGFLAENAYFAEMCQTYNIKFIGPNPNVINAMGDKVKAREVVQAANVPLVPGSDGAITEYEEAKKLAEQIGYPVMIKASAGGGGRGMRLAHNSESLKEAINMAKMEAESAFGNGEVYIEKYIEEPRHIEIQILGDEHGNIVHLGERDCSIQRRNQKLLEEAPSPFADEELRNKMGNAAVKAAKAANYFSAGTVEFLVDKNKNFYFIEMNTRIQVEHPVTEMITGIDIIKEQIRIAAGESLGYSQNDIKLTGWAIECRVNAEDPNDDFIPSPGNVHKYLLPGGPGVRIDSSVYTGYTIPPYYDSMVAKLIVWGHDRTEAIARMKRALNEFKVDGVKTTIPFHLQVLNNAFFQKGEVYTNFIQRRMTEY</sequence>
<evidence type="ECO:0000256" key="7">
    <source>
        <dbReference type="ARBA" id="ARBA00022741"/>
    </source>
</evidence>
<dbReference type="SUPFAM" id="SSF51246">
    <property type="entry name" value="Rudiment single hybrid motif"/>
    <property type="match status" value="1"/>
</dbReference>
<dbReference type="NCBIfam" id="TIGR00514">
    <property type="entry name" value="accC"/>
    <property type="match status" value="1"/>
</dbReference>
<dbReference type="InterPro" id="IPR051602">
    <property type="entry name" value="ACC_Biotin_Carboxylase"/>
</dbReference>
<dbReference type="UniPathway" id="UPA00655">
    <property type="reaction ID" value="UER00711"/>
</dbReference>
<dbReference type="KEGG" id="salq:SYNTR_0366"/>
<evidence type="ECO:0000256" key="10">
    <source>
        <dbReference type="ARBA" id="ARBA00023267"/>
    </source>
</evidence>
<dbReference type="SUPFAM" id="SSF56059">
    <property type="entry name" value="Glutathione synthetase ATP-binding domain-like"/>
    <property type="match status" value="1"/>
</dbReference>